<dbReference type="Proteomes" id="UP000656077">
    <property type="component" value="Unassembled WGS sequence"/>
</dbReference>
<organism evidence="1 2">
    <name type="scientific">Clostridium chromiireducens</name>
    <dbReference type="NCBI Taxonomy" id="225345"/>
    <lineage>
        <taxon>Bacteria</taxon>
        <taxon>Bacillati</taxon>
        <taxon>Bacillota</taxon>
        <taxon>Clostridia</taxon>
        <taxon>Eubacteriales</taxon>
        <taxon>Clostridiaceae</taxon>
        <taxon>Clostridium</taxon>
    </lineage>
</organism>
<dbReference type="InterPro" id="IPR036188">
    <property type="entry name" value="FAD/NAD-bd_sf"/>
</dbReference>
<name>A0A964RKS7_9CLOT</name>
<reference evidence="1" key="1">
    <citation type="submission" date="2019-12" db="EMBL/GenBank/DDBJ databases">
        <title>Microbes associate with the intestines of laboratory mice.</title>
        <authorList>
            <person name="Navarre W."/>
            <person name="Wong E."/>
        </authorList>
    </citation>
    <scope>NUCLEOTIDE SEQUENCE</scope>
    <source>
        <strain evidence="1">NM79_F5</strain>
    </source>
</reference>
<dbReference type="Gene3D" id="3.50.50.60">
    <property type="entry name" value="FAD/NAD(P)-binding domain"/>
    <property type="match status" value="1"/>
</dbReference>
<proteinExistence type="predicted"/>
<protein>
    <submittedName>
        <fullName evidence="1">Uncharacterized protein</fullName>
    </submittedName>
</protein>
<comment type="caution">
    <text evidence="1">The sequence shown here is derived from an EMBL/GenBank/DDBJ whole genome shotgun (WGS) entry which is preliminary data.</text>
</comment>
<gene>
    <name evidence="1" type="ORF">GKZ28_06820</name>
</gene>
<dbReference type="AlphaFoldDB" id="A0A964RKS7"/>
<evidence type="ECO:0000313" key="1">
    <source>
        <dbReference type="EMBL" id="MVX63406.1"/>
    </source>
</evidence>
<evidence type="ECO:0000313" key="2">
    <source>
        <dbReference type="Proteomes" id="UP000656077"/>
    </source>
</evidence>
<sequence>MLNTLFYIVLDIGLRLLGDAVEVMDFVNKKPTMIPLAWPANRQGRIVADNIYYYVNFL</sequence>
<accession>A0A964RKS7</accession>
<dbReference type="EMBL" id="WSRQ01000008">
    <property type="protein sequence ID" value="MVX63406.1"/>
    <property type="molecule type" value="Genomic_DNA"/>
</dbReference>
<dbReference type="RefSeq" id="WP_202117314.1">
    <property type="nucleotide sequence ID" value="NZ_WSRQ01000008.1"/>
</dbReference>